<accession>A0ABP1G716</accession>
<proteinExistence type="predicted"/>
<feature type="compositionally biased region" description="Polar residues" evidence="1">
    <location>
        <begin position="89"/>
        <end position="110"/>
    </location>
</feature>
<sequence>MGQICITGTGYFGAARQRVKQLSKALNLNYCGELINGVTKVLVVADNPTKPPAELLAGPEEDGLTGLPSSFADTPEVLRKADGHAQSATIGENFDSGSPSLTKFTQTPSDMQHGDASRTEQHTADTTGFSSDRMQIHKPVEGYTSDLSQHPGSSRWLPQPLQLLYGGDSSMCTPTADTMAGDSVIELSPQSVRITAERKQKRPPRHSTAASFHEVPASSIAFYDTLIVEHPELDAPLEFSIHDPCHCALVHYEDSSDGNICNLAYAQLLHCYKLAKDDRIYIEHRYLYDADDIRQQRAGSAFLEQHSMADLELVHSSEVYHSLAEVIDGEFWLVDRMTAEQTTEAAGGSKAGKARLCLFCEHSWDRLTGSLLPLVI</sequence>
<gene>
    <name evidence="2" type="primary">g11039</name>
    <name evidence="2" type="ORF">VP750_LOCUS9892</name>
</gene>
<name>A0ABP1G716_9CHLO</name>
<dbReference type="Proteomes" id="UP001497392">
    <property type="component" value="Unassembled WGS sequence"/>
</dbReference>
<comment type="caution">
    <text evidence="2">The sequence shown here is derived from an EMBL/GenBank/DDBJ whole genome shotgun (WGS) entry which is preliminary data.</text>
</comment>
<evidence type="ECO:0000256" key="1">
    <source>
        <dbReference type="SAM" id="MobiDB-lite"/>
    </source>
</evidence>
<feature type="compositionally biased region" description="Polar residues" evidence="1">
    <location>
        <begin position="124"/>
        <end position="133"/>
    </location>
</feature>
<protein>
    <submittedName>
        <fullName evidence="2">G11039 protein</fullName>
    </submittedName>
</protein>
<feature type="region of interest" description="Disordered" evidence="1">
    <location>
        <begin position="89"/>
        <end position="135"/>
    </location>
</feature>
<dbReference type="EMBL" id="CAXHTA020000017">
    <property type="protein sequence ID" value="CAL5227986.1"/>
    <property type="molecule type" value="Genomic_DNA"/>
</dbReference>
<keyword evidence="3" id="KW-1185">Reference proteome</keyword>
<organism evidence="2 3">
    <name type="scientific">Coccomyxa viridis</name>
    <dbReference type="NCBI Taxonomy" id="1274662"/>
    <lineage>
        <taxon>Eukaryota</taxon>
        <taxon>Viridiplantae</taxon>
        <taxon>Chlorophyta</taxon>
        <taxon>core chlorophytes</taxon>
        <taxon>Trebouxiophyceae</taxon>
        <taxon>Trebouxiophyceae incertae sedis</taxon>
        <taxon>Coccomyxaceae</taxon>
        <taxon>Coccomyxa</taxon>
    </lineage>
</organism>
<evidence type="ECO:0000313" key="3">
    <source>
        <dbReference type="Proteomes" id="UP001497392"/>
    </source>
</evidence>
<feature type="compositionally biased region" description="Basic and acidic residues" evidence="1">
    <location>
        <begin position="112"/>
        <end position="123"/>
    </location>
</feature>
<reference evidence="2 3" key="1">
    <citation type="submission" date="2024-06" db="EMBL/GenBank/DDBJ databases">
        <authorList>
            <person name="Kraege A."/>
            <person name="Thomma B."/>
        </authorList>
    </citation>
    <scope>NUCLEOTIDE SEQUENCE [LARGE SCALE GENOMIC DNA]</scope>
</reference>
<evidence type="ECO:0000313" key="2">
    <source>
        <dbReference type="EMBL" id="CAL5227986.1"/>
    </source>
</evidence>